<evidence type="ECO:0000313" key="2">
    <source>
        <dbReference type="EMBL" id="NOV43967.1"/>
    </source>
</evidence>
<feature type="region of interest" description="Disordered" evidence="1">
    <location>
        <begin position="155"/>
        <end position="182"/>
    </location>
</feature>
<dbReference type="GO" id="GO:0005634">
    <property type="term" value="C:nucleus"/>
    <property type="evidence" value="ECO:0007669"/>
    <property type="project" value="TreeGrafter"/>
</dbReference>
<feature type="compositionally biased region" description="Basic residues" evidence="1">
    <location>
        <begin position="170"/>
        <end position="182"/>
    </location>
</feature>
<evidence type="ECO:0000256" key="1">
    <source>
        <dbReference type="SAM" id="MobiDB-lite"/>
    </source>
</evidence>
<dbReference type="InterPro" id="IPR026680">
    <property type="entry name" value="CCDC137"/>
</dbReference>
<feature type="compositionally biased region" description="Basic and acidic residues" evidence="1">
    <location>
        <begin position="13"/>
        <end position="27"/>
    </location>
</feature>
<proteinExistence type="predicted"/>
<protein>
    <submittedName>
        <fullName evidence="2">Putative coiled-coil domain-containing protein</fullName>
    </submittedName>
</protein>
<feature type="compositionally biased region" description="Basic residues" evidence="1">
    <location>
        <begin position="1"/>
        <end position="12"/>
    </location>
</feature>
<dbReference type="AlphaFoldDB" id="A0A6M2DGD3"/>
<dbReference type="EMBL" id="GIIL01000241">
    <property type="protein sequence ID" value="NOV43967.1"/>
    <property type="molecule type" value="Transcribed_RNA"/>
</dbReference>
<dbReference type="PANTHER" id="PTHR21838">
    <property type="entry name" value="COILED-COIL DOMAIN-CONTAINING PROTEIN 137"/>
    <property type="match status" value="1"/>
</dbReference>
<reference evidence="2" key="1">
    <citation type="submission" date="2020-03" db="EMBL/GenBank/DDBJ databases">
        <title>Transcriptomic Profiling of the Digestive Tract of the Rat Flea, Xenopsylla cheopis, Following Blood Feeding and Infection with Yersinia pestis.</title>
        <authorList>
            <person name="Bland D.M."/>
            <person name="Martens C.A."/>
            <person name="Virtaneva K."/>
            <person name="Kanakabandi K."/>
            <person name="Long D."/>
            <person name="Rosenke R."/>
            <person name="Saturday G.A."/>
            <person name="Hoyt F.H."/>
            <person name="Bruno D.P."/>
            <person name="Ribeiro J.M.C."/>
            <person name="Hinnebusch J."/>
        </authorList>
    </citation>
    <scope>NUCLEOTIDE SEQUENCE</scope>
</reference>
<name>A0A6M2DGD3_XENCH</name>
<organism evidence="2">
    <name type="scientific">Xenopsylla cheopis</name>
    <name type="common">Oriental rat flea</name>
    <name type="synonym">Pulex cheopis</name>
    <dbReference type="NCBI Taxonomy" id="163159"/>
    <lineage>
        <taxon>Eukaryota</taxon>
        <taxon>Metazoa</taxon>
        <taxon>Ecdysozoa</taxon>
        <taxon>Arthropoda</taxon>
        <taxon>Hexapoda</taxon>
        <taxon>Insecta</taxon>
        <taxon>Pterygota</taxon>
        <taxon>Neoptera</taxon>
        <taxon>Endopterygota</taxon>
        <taxon>Siphonaptera</taxon>
        <taxon>Pulicidae</taxon>
        <taxon>Xenopsyllinae</taxon>
        <taxon>Xenopsylla</taxon>
    </lineage>
</organism>
<dbReference type="PANTHER" id="PTHR21838:SF2">
    <property type="entry name" value="COILED-COIL DOMAIN-CONTAINING PROTEIN 137"/>
    <property type="match status" value="1"/>
</dbReference>
<feature type="region of interest" description="Disordered" evidence="1">
    <location>
        <begin position="1"/>
        <end position="43"/>
    </location>
</feature>
<accession>A0A6M2DGD3</accession>
<sequence>MGRKIPGRRHRGVRDIFEQNAKRERGLANKINSPPQENDEQPIPKSLANIIELKRKVKFSVNHRKGEQIGKPKNKHLKKTDKFVPTFKKKQGESNKIFLGRVNNIVHEYLNIHKFEQKYKVDIIRDQESGEVLGVEKKPTDEIDELLKKSKKVKKNKIKSKIDDGPKLTKSQKRREKLKAKKLKKQEEQCTRDFDDYKDEIKFGEVAKAPPVFTKMPKKNKPDLAVSSKIQFESCNTGKRRNLSAPVQRMLEEERELVVAAYKKIRSNCKK</sequence>